<dbReference type="AlphaFoldDB" id="S3ECI4"/>
<feature type="region of interest" description="Disordered" evidence="1">
    <location>
        <begin position="30"/>
        <end position="87"/>
    </location>
</feature>
<keyword evidence="3" id="KW-1185">Reference proteome</keyword>
<dbReference type="RefSeq" id="XP_008076836.1">
    <property type="nucleotide sequence ID" value="XM_008078645.1"/>
</dbReference>
<name>S3ECI4_GLAL2</name>
<protein>
    <submittedName>
        <fullName evidence="2">Uncharacterized protein</fullName>
    </submittedName>
</protein>
<evidence type="ECO:0000313" key="3">
    <source>
        <dbReference type="Proteomes" id="UP000016922"/>
    </source>
</evidence>
<reference evidence="2 3" key="1">
    <citation type="journal article" date="2013" name="BMC Genomics">
        <title>Genomics-driven discovery of the pneumocandin biosynthetic gene cluster in the fungus Glarea lozoyensis.</title>
        <authorList>
            <person name="Chen L."/>
            <person name="Yue Q."/>
            <person name="Zhang X."/>
            <person name="Xiang M."/>
            <person name="Wang C."/>
            <person name="Li S."/>
            <person name="Che Y."/>
            <person name="Ortiz-Lopez F.J."/>
            <person name="Bills G.F."/>
            <person name="Liu X."/>
            <person name="An Z."/>
        </authorList>
    </citation>
    <scope>NUCLEOTIDE SEQUENCE [LARGE SCALE GENOMIC DNA]</scope>
    <source>
        <strain evidence="3">ATCC 20868 / MF5171</strain>
    </source>
</reference>
<evidence type="ECO:0000256" key="1">
    <source>
        <dbReference type="SAM" id="MobiDB-lite"/>
    </source>
</evidence>
<sequence length="371" mass="41652">MGGDKIGSDLVIVPECSPSSYCQPIATEVSNLDRSSPQTMSQSNDNSQSQLDLQASNSHSRQILSVSPAINDQQPPLSNDTKGDNQDLSATIIEGPAQQTEYEIQLKLLEQQNKKRLLMARNEQDTHAATLERQPCLPLFQRELLLLETQCKRRINLHRQEQYRKSCSQKRTIAEAEQNAHIGNCGTGLHRQASNAEFANVDAKLEDEKNASTPSSYIDQPCSAHGLVQSPTHDTLRDSRPSSAYVLADYQLQLAMPEHHKRLQPRSISNEALEEYRAKISMVDEERKISALHSIGPMGNHALQDYQMQLELLEKQNEKRKVETTAASDFGVSSRWNEDNLSMDTQVNHPPPNSQTPSLQDYSIQLMLLEQ</sequence>
<dbReference type="GeneID" id="19464410"/>
<accession>S3ECI4</accession>
<dbReference type="OrthoDB" id="3561305at2759"/>
<proteinExistence type="predicted"/>
<dbReference type="EMBL" id="KE145353">
    <property type="protein sequence ID" value="EPE36018.1"/>
    <property type="molecule type" value="Genomic_DNA"/>
</dbReference>
<dbReference type="KEGG" id="glz:GLAREA_05356"/>
<gene>
    <name evidence="2" type="ORF">GLAREA_05356</name>
</gene>
<organism evidence="2 3">
    <name type="scientific">Glarea lozoyensis (strain ATCC 20868 / MF5171)</name>
    <dbReference type="NCBI Taxonomy" id="1116229"/>
    <lineage>
        <taxon>Eukaryota</taxon>
        <taxon>Fungi</taxon>
        <taxon>Dikarya</taxon>
        <taxon>Ascomycota</taxon>
        <taxon>Pezizomycotina</taxon>
        <taxon>Leotiomycetes</taxon>
        <taxon>Helotiales</taxon>
        <taxon>Helotiaceae</taxon>
        <taxon>Glarea</taxon>
    </lineage>
</organism>
<feature type="compositionally biased region" description="Polar residues" evidence="1">
    <location>
        <begin position="30"/>
        <end position="40"/>
    </location>
</feature>
<feature type="compositionally biased region" description="Low complexity" evidence="1">
    <location>
        <begin position="41"/>
        <end position="54"/>
    </location>
</feature>
<dbReference type="Proteomes" id="UP000016922">
    <property type="component" value="Unassembled WGS sequence"/>
</dbReference>
<evidence type="ECO:0000313" key="2">
    <source>
        <dbReference type="EMBL" id="EPE36018.1"/>
    </source>
</evidence>
<dbReference type="HOGENOM" id="CLU_746071_0_0_1"/>
<feature type="compositionally biased region" description="Polar residues" evidence="1">
    <location>
        <begin position="55"/>
        <end position="80"/>
    </location>
</feature>